<gene>
    <name evidence="4" type="ORF">M4L21_06040</name>
</gene>
<evidence type="ECO:0000313" key="5">
    <source>
        <dbReference type="Proteomes" id="UP001152302"/>
    </source>
</evidence>
<comment type="caution">
    <text evidence="4">The sequence shown here is derived from an EMBL/GenBank/DDBJ whole genome shotgun (WGS) entry which is preliminary data.</text>
</comment>
<keyword evidence="2" id="KW-0479">Metal-binding</keyword>
<dbReference type="GO" id="GO:0018773">
    <property type="term" value="F:acetylpyruvate hydrolase activity"/>
    <property type="evidence" value="ECO:0007669"/>
    <property type="project" value="TreeGrafter"/>
</dbReference>
<dbReference type="GO" id="GO:0046872">
    <property type="term" value="F:metal ion binding"/>
    <property type="evidence" value="ECO:0007669"/>
    <property type="project" value="UniProtKB-KW"/>
</dbReference>
<proteinExistence type="inferred from homology"/>
<dbReference type="PANTHER" id="PTHR11820">
    <property type="entry name" value="ACYLPYRUVASE"/>
    <property type="match status" value="1"/>
</dbReference>
<dbReference type="EMBL" id="JAMBPX010000003">
    <property type="protein sequence ID" value="MDG0858883.1"/>
    <property type="molecule type" value="Genomic_DNA"/>
</dbReference>
<dbReference type="InterPro" id="IPR036663">
    <property type="entry name" value="Fumarylacetoacetase_C_sf"/>
</dbReference>
<feature type="domain" description="Fumarylacetoacetase-like C-terminal" evidence="3">
    <location>
        <begin position="95"/>
        <end position="297"/>
    </location>
</feature>
<evidence type="ECO:0000256" key="1">
    <source>
        <dbReference type="ARBA" id="ARBA00010211"/>
    </source>
</evidence>
<dbReference type="PANTHER" id="PTHR11820:SF7">
    <property type="entry name" value="ACYLPYRUVASE FAHD1, MITOCHONDRIAL"/>
    <property type="match status" value="1"/>
</dbReference>
<dbReference type="Proteomes" id="UP001152302">
    <property type="component" value="Unassembled WGS sequence"/>
</dbReference>
<dbReference type="SUPFAM" id="SSF56529">
    <property type="entry name" value="FAH"/>
    <property type="match status" value="1"/>
</dbReference>
<dbReference type="InterPro" id="IPR011234">
    <property type="entry name" value="Fumarylacetoacetase-like_C"/>
</dbReference>
<dbReference type="RefSeq" id="WP_277581438.1">
    <property type="nucleotide sequence ID" value="NZ_JAMBPV010000004.1"/>
</dbReference>
<accession>A0A9X4R303</accession>
<protein>
    <submittedName>
        <fullName evidence="4">Fumarylacetoacetate hydrolase family protein</fullName>
    </submittedName>
</protein>
<reference evidence="4" key="1">
    <citation type="submission" date="2022-05" db="EMBL/GenBank/DDBJ databases">
        <title>Comparative genomics of Staphylococcus equorum isolates.</title>
        <authorList>
            <person name="Luelf R.H."/>
        </authorList>
    </citation>
    <scope>NUCLEOTIDE SEQUENCE</scope>
    <source>
        <strain evidence="4">TMW 2.2343</strain>
    </source>
</reference>
<dbReference type="Gene3D" id="3.90.850.10">
    <property type="entry name" value="Fumarylacetoacetase-like, C-terminal domain"/>
    <property type="match status" value="1"/>
</dbReference>
<evidence type="ECO:0000256" key="2">
    <source>
        <dbReference type="ARBA" id="ARBA00022723"/>
    </source>
</evidence>
<comment type="similarity">
    <text evidence="1">Belongs to the FAH family.</text>
</comment>
<dbReference type="AlphaFoldDB" id="A0A9X4R303"/>
<evidence type="ECO:0000313" key="4">
    <source>
        <dbReference type="EMBL" id="MDG0858883.1"/>
    </source>
</evidence>
<keyword evidence="4" id="KW-0378">Hydrolase</keyword>
<sequence>MKFLSFRHEGQTSYGVKVKREEAAWDLQKVFADFSEGTFHPKTLLDGLQQNQVVDFQEEVRKAVVAAEDSGKGEDYKVQFADIEFLPPVTPTNNVIAFGRNYQDHANELNHEVQRLYVFTKAASSLTGDNTTIPNHKDITDQLDYEGELGIVIGKSGEKIPKALALDYIYGYTIINDVTDRKAQDAQDQAFLSKSLTGGCPVGPYIVTKDELPTPEDVNIVTKVNNDIRQDGNTSAMILKIDELIEEISKYVALHPGDIIATGTPAGVGAGMNPPQFLQPGDEVKVTIDNIGTLTNFIAEK</sequence>
<evidence type="ECO:0000259" key="3">
    <source>
        <dbReference type="Pfam" id="PF01557"/>
    </source>
</evidence>
<dbReference type="Pfam" id="PF01557">
    <property type="entry name" value="FAA_hydrolase"/>
    <property type="match status" value="1"/>
</dbReference>
<organism evidence="4 5">
    <name type="scientific">Staphylococcus equorum</name>
    <dbReference type="NCBI Taxonomy" id="246432"/>
    <lineage>
        <taxon>Bacteria</taxon>
        <taxon>Bacillati</taxon>
        <taxon>Bacillota</taxon>
        <taxon>Bacilli</taxon>
        <taxon>Bacillales</taxon>
        <taxon>Staphylococcaceae</taxon>
        <taxon>Staphylococcus</taxon>
    </lineage>
</organism>
<name>A0A9X4R303_9STAP</name>
<dbReference type="FunFam" id="3.90.850.10:FF:000010">
    <property type="entry name" value="FAA hydrolase family protein"/>
    <property type="match status" value="1"/>
</dbReference>